<dbReference type="GO" id="GO:0008270">
    <property type="term" value="F:zinc ion binding"/>
    <property type="evidence" value="ECO:0007669"/>
    <property type="project" value="UniProtKB-KW"/>
</dbReference>
<dbReference type="Pfam" id="PF04757">
    <property type="entry name" value="Pex2_Pex12"/>
    <property type="match status" value="1"/>
</dbReference>
<keyword evidence="11" id="KW-0653">Protein transport</keyword>
<organism evidence="21 22">
    <name type="scientific">Brachionus calyciflorus</name>
    <dbReference type="NCBI Taxonomy" id="104777"/>
    <lineage>
        <taxon>Eukaryota</taxon>
        <taxon>Metazoa</taxon>
        <taxon>Spiralia</taxon>
        <taxon>Gnathifera</taxon>
        <taxon>Rotifera</taxon>
        <taxon>Eurotatoria</taxon>
        <taxon>Monogononta</taxon>
        <taxon>Pseudotrocha</taxon>
        <taxon>Ploima</taxon>
        <taxon>Brachionidae</taxon>
        <taxon>Brachionus</taxon>
    </lineage>
</organism>
<evidence type="ECO:0000256" key="6">
    <source>
        <dbReference type="ARBA" id="ARBA00022692"/>
    </source>
</evidence>
<feature type="transmembrane region" description="Helical" evidence="19">
    <location>
        <begin position="146"/>
        <end position="167"/>
    </location>
</feature>
<keyword evidence="7" id="KW-0479">Metal-binding</keyword>
<keyword evidence="8 18" id="KW-0863">Zinc-finger</keyword>
<evidence type="ECO:0000256" key="18">
    <source>
        <dbReference type="PROSITE-ProRule" id="PRU00175"/>
    </source>
</evidence>
<comment type="catalytic activity">
    <reaction evidence="16">
        <text>[E2 ubiquitin-conjugating enzyme]-S-ubiquitinyl-L-cysteine + [acceptor protein]-L-cysteine = [E2 ubiquitin-conjugating enzyme]-L-cysteine + [acceptor protein]-S-ubiquitinyl-L-cysteine.</text>
        <dbReference type="EC" id="2.3.2.36"/>
    </reaction>
</comment>
<evidence type="ECO:0000256" key="12">
    <source>
        <dbReference type="ARBA" id="ARBA00022989"/>
    </source>
</evidence>
<dbReference type="PROSITE" id="PS00518">
    <property type="entry name" value="ZF_RING_1"/>
    <property type="match status" value="1"/>
</dbReference>
<feature type="domain" description="RING-type" evidence="20">
    <location>
        <begin position="247"/>
        <end position="295"/>
    </location>
</feature>
<evidence type="ECO:0000313" key="22">
    <source>
        <dbReference type="Proteomes" id="UP000663879"/>
    </source>
</evidence>
<dbReference type="GO" id="GO:0005778">
    <property type="term" value="C:peroxisomal membrane"/>
    <property type="evidence" value="ECO:0007669"/>
    <property type="project" value="UniProtKB-SubCell"/>
</dbReference>
<evidence type="ECO:0000256" key="10">
    <source>
        <dbReference type="ARBA" id="ARBA00022833"/>
    </source>
</evidence>
<evidence type="ECO:0000256" key="15">
    <source>
        <dbReference type="ARBA" id="ARBA00032511"/>
    </source>
</evidence>
<comment type="subcellular location">
    <subcellularLocation>
        <location evidence="1">Peroxisome membrane</location>
        <topology evidence="1">Multi-pass membrane protein</topology>
    </subcellularLocation>
</comment>
<dbReference type="InterPro" id="IPR025654">
    <property type="entry name" value="PEX2/10"/>
</dbReference>
<reference evidence="21" key="1">
    <citation type="submission" date="2021-02" db="EMBL/GenBank/DDBJ databases">
        <authorList>
            <person name="Nowell W R."/>
        </authorList>
    </citation>
    <scope>NUCLEOTIDE SEQUENCE</scope>
    <source>
        <strain evidence="21">Ploen Becks lab</strain>
    </source>
</reference>
<dbReference type="PANTHER" id="PTHR48178">
    <property type="entry name" value="PEROXISOME BIOGENESIS FACTOR 2"/>
    <property type="match status" value="1"/>
</dbReference>
<gene>
    <name evidence="21" type="ORF">OXX778_LOCUS2612</name>
</gene>
<dbReference type="EC" id="2.3.2.36" evidence="17"/>
<evidence type="ECO:0000256" key="17">
    <source>
        <dbReference type="ARBA" id="ARBA00034523"/>
    </source>
</evidence>
<dbReference type="InterPro" id="IPR006845">
    <property type="entry name" value="Pex_N"/>
</dbReference>
<protein>
    <recommendedName>
        <fullName evidence="17">RING-type E3 ubiquitin transferase (cysteine targeting)</fullName>
        <ecNumber evidence="17">2.3.2.36</ecNumber>
    </recommendedName>
    <alternativeName>
        <fullName evidence="15">Peroxin-2</fullName>
    </alternativeName>
</protein>
<evidence type="ECO:0000256" key="7">
    <source>
        <dbReference type="ARBA" id="ARBA00022723"/>
    </source>
</evidence>
<evidence type="ECO:0000256" key="5">
    <source>
        <dbReference type="ARBA" id="ARBA00022679"/>
    </source>
</evidence>
<dbReference type="InterPro" id="IPR001841">
    <property type="entry name" value="Znf_RING"/>
</dbReference>
<name>A0A813MY81_9BILA</name>
<dbReference type="EMBL" id="CAJNOC010000209">
    <property type="protein sequence ID" value="CAF0727457.1"/>
    <property type="molecule type" value="Genomic_DNA"/>
</dbReference>
<evidence type="ECO:0000256" key="1">
    <source>
        <dbReference type="ARBA" id="ARBA00004585"/>
    </source>
</evidence>
<dbReference type="SUPFAM" id="SSF57850">
    <property type="entry name" value="RING/U-box"/>
    <property type="match status" value="1"/>
</dbReference>
<evidence type="ECO:0000256" key="14">
    <source>
        <dbReference type="ARBA" id="ARBA00023140"/>
    </source>
</evidence>
<evidence type="ECO:0000256" key="11">
    <source>
        <dbReference type="ARBA" id="ARBA00022927"/>
    </source>
</evidence>
<evidence type="ECO:0000256" key="3">
    <source>
        <dbReference type="ARBA" id="ARBA00008704"/>
    </source>
</evidence>
<keyword evidence="10" id="KW-0862">Zinc</keyword>
<comment type="similarity">
    <text evidence="3">Belongs to the pex2/pex10/pex12 family.</text>
</comment>
<evidence type="ECO:0000256" key="4">
    <source>
        <dbReference type="ARBA" id="ARBA00022448"/>
    </source>
</evidence>
<dbReference type="InterPro" id="IPR017907">
    <property type="entry name" value="Znf_RING_CS"/>
</dbReference>
<dbReference type="GO" id="GO:0016558">
    <property type="term" value="P:protein import into peroxisome matrix"/>
    <property type="evidence" value="ECO:0007669"/>
    <property type="project" value="InterPro"/>
</dbReference>
<keyword evidence="13 19" id="KW-0472">Membrane</keyword>
<evidence type="ECO:0000256" key="16">
    <source>
        <dbReference type="ARBA" id="ARBA00034438"/>
    </source>
</evidence>
<dbReference type="InterPro" id="IPR013083">
    <property type="entry name" value="Znf_RING/FYVE/PHD"/>
</dbReference>
<evidence type="ECO:0000256" key="2">
    <source>
        <dbReference type="ARBA" id="ARBA00004906"/>
    </source>
</evidence>
<dbReference type="GO" id="GO:0061630">
    <property type="term" value="F:ubiquitin protein ligase activity"/>
    <property type="evidence" value="ECO:0007669"/>
    <property type="project" value="UniProtKB-EC"/>
</dbReference>
<comment type="pathway">
    <text evidence="2">Protein modification; protein ubiquitination.</text>
</comment>
<dbReference type="PROSITE" id="PS50089">
    <property type="entry name" value="ZF_RING_2"/>
    <property type="match status" value="1"/>
</dbReference>
<keyword evidence="22" id="KW-1185">Reference proteome</keyword>
<keyword evidence="9" id="KW-0833">Ubl conjugation pathway</keyword>
<dbReference type="Proteomes" id="UP000663879">
    <property type="component" value="Unassembled WGS sequence"/>
</dbReference>
<dbReference type="OrthoDB" id="1701437at2759"/>
<dbReference type="AlphaFoldDB" id="A0A813MY81"/>
<dbReference type="PANTHER" id="PTHR48178:SF1">
    <property type="entry name" value="PEROXISOME BIOGENESIS FACTOR 2"/>
    <property type="match status" value="1"/>
</dbReference>
<keyword evidence="4" id="KW-0813">Transport</keyword>
<keyword evidence="5" id="KW-0808">Transferase</keyword>
<evidence type="ECO:0000256" key="9">
    <source>
        <dbReference type="ARBA" id="ARBA00022786"/>
    </source>
</evidence>
<evidence type="ECO:0000313" key="21">
    <source>
        <dbReference type="EMBL" id="CAF0727457.1"/>
    </source>
</evidence>
<proteinExistence type="inferred from homology"/>
<keyword evidence="12 19" id="KW-1133">Transmembrane helix</keyword>
<evidence type="ECO:0000256" key="8">
    <source>
        <dbReference type="ARBA" id="ARBA00022771"/>
    </source>
</evidence>
<evidence type="ECO:0000256" key="13">
    <source>
        <dbReference type="ARBA" id="ARBA00023136"/>
    </source>
</evidence>
<evidence type="ECO:0000259" key="20">
    <source>
        <dbReference type="PROSITE" id="PS50089"/>
    </source>
</evidence>
<evidence type="ECO:0000256" key="19">
    <source>
        <dbReference type="SAM" id="Phobius"/>
    </source>
</evidence>
<keyword evidence="14" id="KW-0576">Peroxisome</keyword>
<accession>A0A813MY81</accession>
<sequence length="313" mass="37678">MTKAKNSIPVLRVTQLDTNELDESLILTLKQSINQDFFKYVQYNFIQKYHTEIFTAIKCVLWYNTYYKRSQTIGQSLLDWSYLNQNGKLGLLRKIAHCFIYCFDEWFLAKLPHLIKKLIFYFKKLKNKNQIEEENNLDSERKIDNYLNFLGAIFKSVSFLNYLMFLFNGKYLHLWERLLKLEPSYNREQLIKSYNHEVSEREELWQTYFSIFKLIDSYASFDKIYSKITKIRSRKYQNESELNIKCCPICEIEPSMIHCSKNYDKLESCKHIYCYLCIKKALNEHDNKFECPICKKYIYDIELHISSNSGINE</sequence>
<keyword evidence="6 19" id="KW-0812">Transmembrane</keyword>
<comment type="caution">
    <text evidence="21">The sequence shown here is derived from an EMBL/GenBank/DDBJ whole genome shotgun (WGS) entry which is preliminary data.</text>
</comment>
<dbReference type="Gene3D" id="3.30.40.10">
    <property type="entry name" value="Zinc/RING finger domain, C3HC4 (zinc finger)"/>
    <property type="match status" value="1"/>
</dbReference>